<dbReference type="SUPFAM" id="SSF81296">
    <property type="entry name" value="E set domains"/>
    <property type="match status" value="1"/>
</dbReference>
<keyword evidence="5" id="KW-1185">Reference proteome</keyword>
<dbReference type="Pfam" id="PF00041">
    <property type="entry name" value="fn3"/>
    <property type="match status" value="1"/>
</dbReference>
<dbReference type="EMBL" id="JBHMFB010000017">
    <property type="protein sequence ID" value="MFB9090022.1"/>
    <property type="molecule type" value="Genomic_DNA"/>
</dbReference>
<proteinExistence type="predicted"/>
<dbReference type="InterPro" id="IPR044023">
    <property type="entry name" value="Ig_7"/>
</dbReference>
<dbReference type="RefSeq" id="WP_379691804.1">
    <property type="nucleotide sequence ID" value="NZ_JBHMFB010000017.1"/>
</dbReference>
<dbReference type="Gene3D" id="2.60.40.10">
    <property type="entry name" value="Immunoglobulins"/>
    <property type="match status" value="6"/>
</dbReference>
<dbReference type="InterPro" id="IPR035986">
    <property type="entry name" value="PKD_dom_sf"/>
</dbReference>
<reference evidence="4 5" key="1">
    <citation type="submission" date="2024-09" db="EMBL/GenBank/DDBJ databases">
        <authorList>
            <person name="Sun Q."/>
            <person name="Mori K."/>
        </authorList>
    </citation>
    <scope>NUCLEOTIDE SEQUENCE [LARGE SCALE GENOMIC DNA]</scope>
    <source>
        <strain evidence="4 5">CECT 8460</strain>
    </source>
</reference>
<dbReference type="InterPro" id="IPR007110">
    <property type="entry name" value="Ig-like_dom"/>
</dbReference>
<comment type="caution">
    <text evidence="4">The sequence shown here is derived from an EMBL/GenBank/DDBJ whole genome shotgun (WGS) entry which is preliminary data.</text>
</comment>
<evidence type="ECO:0000313" key="5">
    <source>
        <dbReference type="Proteomes" id="UP001589576"/>
    </source>
</evidence>
<evidence type="ECO:0000259" key="1">
    <source>
        <dbReference type="PROSITE" id="PS50835"/>
    </source>
</evidence>
<feature type="domain" description="Ig-like" evidence="1">
    <location>
        <begin position="1951"/>
        <end position="2051"/>
    </location>
</feature>
<dbReference type="Pfam" id="PF20009">
    <property type="entry name" value="GEVED"/>
    <property type="match status" value="4"/>
</dbReference>
<feature type="non-terminal residue" evidence="4">
    <location>
        <position position="4531"/>
    </location>
</feature>
<evidence type="ECO:0000313" key="4">
    <source>
        <dbReference type="EMBL" id="MFB9090022.1"/>
    </source>
</evidence>
<dbReference type="SUPFAM" id="SSF49299">
    <property type="entry name" value="PKD domain"/>
    <property type="match status" value="1"/>
</dbReference>
<dbReference type="PROSITE" id="PS51820">
    <property type="entry name" value="PA14"/>
    <property type="match status" value="1"/>
</dbReference>
<dbReference type="InterPro" id="IPR036116">
    <property type="entry name" value="FN3_sf"/>
</dbReference>
<dbReference type="InterPro" id="IPR003961">
    <property type="entry name" value="FN3_dom"/>
</dbReference>
<dbReference type="InterPro" id="IPR013783">
    <property type="entry name" value="Ig-like_fold"/>
</dbReference>
<evidence type="ECO:0000259" key="2">
    <source>
        <dbReference type="PROSITE" id="PS50853"/>
    </source>
</evidence>
<feature type="domain" description="PA14" evidence="3">
    <location>
        <begin position="1916"/>
        <end position="2064"/>
    </location>
</feature>
<evidence type="ECO:0000259" key="3">
    <source>
        <dbReference type="PROSITE" id="PS51820"/>
    </source>
</evidence>
<dbReference type="Pfam" id="PF19081">
    <property type="entry name" value="Ig_7"/>
    <property type="match status" value="1"/>
</dbReference>
<gene>
    <name evidence="4" type="ORF">ACFFUU_10445</name>
</gene>
<dbReference type="SMART" id="SM00060">
    <property type="entry name" value="FN3"/>
    <property type="match status" value="3"/>
</dbReference>
<accession>A0ABV5GG01</accession>
<organism evidence="4 5">
    <name type="scientific">Flavobacterium paronense</name>
    <dbReference type="NCBI Taxonomy" id="1392775"/>
    <lineage>
        <taxon>Bacteria</taxon>
        <taxon>Pseudomonadati</taxon>
        <taxon>Bacteroidota</taxon>
        <taxon>Flavobacteriia</taxon>
        <taxon>Flavobacteriales</taxon>
        <taxon>Flavobacteriaceae</taxon>
        <taxon>Flavobacterium</taxon>
    </lineage>
</organism>
<dbReference type="InterPro" id="IPR014756">
    <property type="entry name" value="Ig_E-set"/>
</dbReference>
<protein>
    <submittedName>
        <fullName evidence="4">GEVED domain-containing protein</fullName>
    </submittedName>
</protein>
<dbReference type="InterPro" id="IPR045474">
    <property type="entry name" value="GEVED"/>
</dbReference>
<dbReference type="InterPro" id="IPR037524">
    <property type="entry name" value="PA14/GLEYA"/>
</dbReference>
<dbReference type="Proteomes" id="UP001589576">
    <property type="component" value="Unassembled WGS sequence"/>
</dbReference>
<feature type="domain" description="Fibronectin type-III" evidence="2">
    <location>
        <begin position="1369"/>
        <end position="1468"/>
    </location>
</feature>
<sequence length="4531" mass="459694">MNQNYSTSDLNKNASTRNNSSIASISHFKTMKTSWLVMFLMLLSLAIGQKSWGQITTYSQNWSATGLNSWTTSGAGVAAARITTAAQICATTGTIRMEQYYGSSGQFISPLLGTSNGGLVTMNYLYKVTKFGAATTAEASANIGVITVEYASSTSGPWTVAQTINSANHVSANTCASKTVTFTPLPGNLYVRFNVVSNINYDDYYYFDDLTISQGSVTTPTITLATNNIAASNKTQGTTNNPIYSFAISPTVADATLTGLTVTTAGTYVAADLTNLKAWYQTSAQGSTFTGTGTLLSTKTLTLGAGSQVFPTFASQTITNGATGYIFITADVPCTAIATNTIAVSAVTGSNTTFALGTATGTPAAGNTQTISAATLSNVTSVSAASTSNVSATIAWTAPSCYDQVLIVGRAGSANDGTPTGDGSAYTGSLVFGSGTPLSSGFVVYKGTTSPQTITGLIFGTTYYFKIFTRLGTTWSAGVEVSVIPTYCTPSGTIASTYISNYTISGATTNINNTSTYSAGGYGNYSSTIAASQVAGSTVNYSITFVTGTVGLGIWVDWNQNGSFTDSGENVYNSTGYTSSGVLTYSGSFTVPLGATVGTTRMRVIADYNGSTPASCVAATSGQGEAEDYGFTVLALTPAVTLADNGTQVSAASISQGATNLVLHKSKLTVATAATSLTGMTCTTAGSYVSGDITNLKVWYSTASTFAVGTSTLLSTFTTPGTAGAKTFPSFTTQALPIGVYYIYITADVSVSAVNANTINVNALATTDFTFASGTKSGSTTAGGVQTFSASSIALSDNGTQVLASNVTPGTNNVVLHKSALTVTNASASLTGLTSTTVGSYVSADLTNLKVYYSTSSTFAVGTSTLLSTLVTPGAAGGKTFTSFVSQNLPVGTGYIYITADVSGSAVVGNTLNVSALAPSDFTFASGTVTGSTADGGVQTITSPVIVLADNGTQVAAANVFAGTTNLVLHKSQLTVAAINASLTGMTCTTAGTYASADLTNLKVYYSTNSTFAVGTSTLLSTFTTPGIAGAKTFPSFTSQNLPIGTGYIYITADVAAAATNTKTINVAAITTSNFTFAIGTKSGSTTVGGVQTFLAYCASTGDADTDGITGVSFSNMTNTTSNAATSAYTNYTSLVATVTQGFTYSGSTGLNVYINTGGAYTNYQTVYIDWNQNGVFTDSGETYALGTVNTVTNGVSSLCPLSITVPIGAIIGNTRMRVQTKYSSATTDSCLTGMDGEVEDYTINVLVAPACVTPTDNTTAITFGTTTATTIAGSFTAASTAPSGYLVVRSTSATLSANPIDGTSYVSGNTIGGGTVVQAPGASLTFSETGLTSNTQYYYFVFAYNNTACTGIKYTASFSNSKITCPAAPTVPTTSAITTTTATVSWTASVVGGSATAQSALTYTLEVYTDSGRTTLFAAAYTPGAGITTYDLTGLTPGYTYYYQIKANNGACDSTYLQDTFTTTAALPTITNFTPTNLCVAGGQTVTITGTNLSSISAVSFGGTAAASFTTGTGTSLTAVVPANVVNGIITITNPAGQASTAAYEVRTTPTTPTTAGAGAACSTATITASNAGDISDGNNDTAALIYYQGTSSTSTTTTTQSASQSVSASGTYYFRAISSYGCTSAAASAVVTISTPLTLSSQATATQSKCVGGTAFAALTVTVAGTGTPSYQWYSNDTNLNTGGTTVTTGTGGTTASYTPAAPIAGNVGTKYYYCVITGVVPCSTSLTSAVSGAITVNALPTITQTAPTTCTGKTVTLTGSGIAAVTTPWVSSNTAVATITPGGIASGVSSGTAGITYTDSNGCSSAATTLTVNVTPTAPTASASATPCLGGTINLSSTTSSAAVYTTESFETWPPAGWTFINAGNGNSWATYTTAAGVRTGLASMYYNYNISNAANAWAISPAKYLIAGVTYNVSAWYKTESYNEKFQITVGNAATVLAQTTQLANFPAGQQTTYTQITGTYTPTTSGTYYFGINCTSASNKFNLYIDDVVLPNESTINYSWTSNPSTTIAAVQNPTGITPAAGLNTYTVTANTASCASTASNTVSVTPNALPTAGITGVSSFCPGGNTLLTSNGVAGSGSISSYQWKYSADGIAYANVASGGTSDTYTATAAGFYTVTVTNTNTCSVTSIPFQVTQNTPATITVSGTATICNGQPTSLLASGAVSYSWSSSSIAPAPSGNNPSVSPSVTTTYTVTGTDSNGCTTNSPTVTVTVLSPLAAITASAPDYCIGSSINLSTTSAFVDAPVTYSWTSNPSGFTSTVQNPTGVSPSGTVTYTVTATNGYCSTNSSVTVHQNPLPTIAVSDETICNGSSVFLSATGATNYTWAPATGLSATTGTSVTANPTATQGYTITGTDDNGCVNTTTATVTVTQPGSITSATPLQVVIPGQQATFHVTTAAGPVAYSYQWQVSTDSGTSWTNLSNDYIASPVSGNYSGVNTNTLNIDNILADPSFDGYLYHCLVTGDAPCTALTSTPGTLTMSNVGYLNQPVSATKCSSDTTVTYTAVTTGDDPYAVSEEGVEPIVYATGWQIFTGVIDAGNEVYDSIVDGYDTNTGLTYATSDVRTILQADPLIVSHTLTLTVTGFTPANSGYKFKSLVNFYLSSSSASLTVNPAVGITTPPADKTICSGTTTSLSVVATNATAYQWQVDTGSGFTAISNANAATLSLTSVPYASNGNVYNCIVTGLNGCSSVTTASATLTVNDAVAVQTAPVTAVSLCSGESTVLSVAATATDIAYQWQLSTNGGSTYTDIVSATSASYTITTATPSMNGYKYQVVISGAAPCSAVTPTATTLTVNTPVVVGTPPASATVCSGTTATFTVGATGTGLNYQWQVSTNGGSSWSTVGTNAATLSLAAVTVGMNSNQYQVIVSGASPCTSFTPSPVTLTVNPAITTTNPTNQTVCIGGTATYSVTASNVVSYQWEVSTDTGSNWLPIGTDSASLSVTGATAGMSGNQYRVTMTGIAPCSSITTTVATLTVKSPVAITLQPASQSTCSVGTVANTAIFSVTATGDNLTYQWEVSTNSGGSWSPYAGVDATSASITITNPAVGLNNNQYHVIVTGSATCSSNSQTSDSATLTVKNPTLLTQPASKTIGVPGTANFTVTTGESSPSYQWQYATSLGGTYNNVAALPTGFAYTGATTSSLNASATATSVAGVNNWYRVLMTAQGCAVPSTPAQLTVVDYCANTTTTTTTYINTFTTTGGITNISNATNAISANGYGNFITQSVSQYANSPINYTLTITAPSTGSAAIWVDWNADGDFVDAGENTVAATTSLTGSFTVPSTAAVGSYRMRVVFNRTTAPAACSVSTNRTEAEDYTVTVVAIPPCSGAPTPGTTTVSASSLCGTSSTVTLTNTGSSTNLTGLTKQWYSSTDNVTFTPISGATATPYTTAAVTVTTYYKYVVTCTNGPASADSNTVTVTVNNPTVSGLQDVSRCGPGTVSLTGTPSSGAQLDWYAASTGGTSLFTGNTYQPNVTGTTTYYVEASTAAAATPAMTYCSSTTTGTTYYISSFSTTGGSTNITNASGNLSASGYGDFTSQKVAQAAGSSVNFSVSLYDGFYSYGVGIWVDWNNDGDFLDVNERPYNSAAYVYSASGSITVPSGTPKGTYRMRVRADYNATSPSECGSIAGGETEDYIFEVTACKAASRVPVVVTVTTPPAIALSSSSATICSGDTTAVVTITPETIGNFTNYSWSPTGVSGTSGAGYTFNPTVTTAYTLTATNASCSNTAAFAVTVNALPTGVTATSSSTVICSGQTINLTGAGVSAPVVNLINPTTDGGFELGTTFTANGWTGITGANGAWYSNTSAITSGTSTFTPTGNRSIYFSNTSGVSWKYGAADGSDISGASHFYRNVTFPAGATNMNLSFRWNAYGNDTTYDVLYVYLCPNTLTPVANSPSSNSNAVTWSGTGSATLLGTYSALSSGGGQTSSITITPAQAANAAANSNMRLVFTWKNDGTGGSEPPVAIDDIALNVTTPETLTYAWTSTPSGYSSAVVSPTNVVPTQTATYKLRVSRPNGCFAEATTALVTVNPTPAVPTVATTAPTCSADGFTTITNYSAANTYTFLPSGPTVGSGGSITGATLGTPYTITATLGSCTSGSSASFTNLVMLPTPAVPTVSTVAPTCSANGSTTITNYSASNTYTFSPSGPTAGSGGSISNATLGQAYTITATNGSGCTSGSSSFTNLVILPTPAVPTISAGGPTTFCSGGSVVLTSSAGTSYLWSPGGATTASITVSTAGNYTVQVTNAVGCQSLASAATTVAVTAQPEWFADVDNDGYSSSSAASIFSCTRPVGYKLASELVNGGVGSTATDCVDVPADLSVNPLNVLPVNINPARSEVCYNNVDDNCSGVKSEGCAAVPVTVVNGSPASFSSFSCSFYTYPGATTIGYQIEIERFANGVSAGPAVTLPIQTSRFFSIPTNMRVYTTDNTLTTYKIRASAVINGEVVGYYYAPVTFGSYTIPTVQLSACPTTLTGVSGSLSANLGFNATDYSFRIRLTSDNGTNPTYYYINNSASRFVNSNSFEGFQLQYG</sequence>
<dbReference type="SUPFAM" id="SSF49265">
    <property type="entry name" value="Fibronectin type III"/>
    <property type="match status" value="1"/>
</dbReference>
<dbReference type="CDD" id="cd00102">
    <property type="entry name" value="IPT"/>
    <property type="match status" value="1"/>
</dbReference>
<feature type="domain" description="Ig-like" evidence="1">
    <location>
        <begin position="2630"/>
        <end position="2703"/>
    </location>
</feature>
<dbReference type="PROSITE" id="PS50853">
    <property type="entry name" value="FN3"/>
    <property type="match status" value="1"/>
</dbReference>
<name>A0ABV5GG01_9FLAO</name>
<dbReference type="PROSITE" id="PS50835">
    <property type="entry name" value="IG_LIKE"/>
    <property type="match status" value="2"/>
</dbReference>